<dbReference type="InterPro" id="IPR029045">
    <property type="entry name" value="ClpP/crotonase-like_dom_sf"/>
</dbReference>
<dbReference type="SUPFAM" id="SSF52096">
    <property type="entry name" value="ClpP/crotonase"/>
    <property type="match status" value="1"/>
</dbReference>
<dbReference type="EMBL" id="PPTT01000003">
    <property type="protein sequence ID" value="RDB71075.1"/>
    <property type="molecule type" value="Genomic_DNA"/>
</dbReference>
<evidence type="ECO:0000313" key="4">
    <source>
        <dbReference type="Proteomes" id="UP000270112"/>
    </source>
</evidence>
<evidence type="ECO:0000313" key="2">
    <source>
        <dbReference type="EMBL" id="RNM43241.1"/>
    </source>
</evidence>
<proteinExistence type="predicted"/>
<dbReference type="Proteomes" id="UP000270112">
    <property type="component" value="Unassembled WGS sequence"/>
</dbReference>
<organism evidence="2 4">
    <name type="scientific">Eggerthella sinensis</name>
    <dbReference type="NCBI Taxonomy" id="242230"/>
    <lineage>
        <taxon>Bacteria</taxon>
        <taxon>Bacillati</taxon>
        <taxon>Actinomycetota</taxon>
        <taxon>Coriobacteriia</taxon>
        <taxon>Eggerthellales</taxon>
        <taxon>Eggerthellaceae</taxon>
        <taxon>Eggerthella</taxon>
    </lineage>
</organism>
<name>A0A3N0J1V3_9ACTN</name>
<dbReference type="Proteomes" id="UP000253817">
    <property type="component" value="Unassembled WGS sequence"/>
</dbReference>
<reference evidence="1 3" key="1">
    <citation type="journal article" date="2018" name="Elife">
        <title>Discovery and characterization of a prevalent human gut bacterial enzyme sufficient for the inactivation of a family of plant toxins.</title>
        <authorList>
            <person name="Koppel N."/>
            <person name="Bisanz J.E."/>
            <person name="Pandelia M.E."/>
            <person name="Turnbaugh P.J."/>
            <person name="Balskus E.P."/>
        </authorList>
    </citation>
    <scope>NUCLEOTIDE SEQUENCE [LARGE SCALE GENOMIC DNA]</scope>
    <source>
        <strain evidence="1 3">DSM 16107</strain>
    </source>
</reference>
<evidence type="ECO:0000313" key="1">
    <source>
        <dbReference type="EMBL" id="RDB71075.1"/>
    </source>
</evidence>
<gene>
    <name evidence="1" type="ORF">C1876_02235</name>
    <name evidence="2" type="ORF">DMP09_00850</name>
</gene>
<dbReference type="RefSeq" id="WP_114545105.1">
    <property type="nucleotide sequence ID" value="NZ_QICC01000002.1"/>
</dbReference>
<sequence length="399" mass="44507">MVAEKRDRILQAVMSVLERDYAGAPEKAPLNETKQWLTAFGEAWKGNRLDDELFACYLTQYLATLHDPNLSLLVSAECPYQPERCGFSVRRYGDELYVVEVREDERFTVGDAIVLLNRSKPDDHLRYAIGNPVNGDDPDRQLWDDLVSRCAHVLVRHADGSEEDMRMRRFPHAHAAVAEPADPVRVQDDVTIIDLRRAPAVFDDATYDRILTALFAGRVNVGEVLGDEVQYTNYTVGNCAVRRAQLMAVRASLDPVDAGWVDEELERLASHEGTGFVREVEREDYEVQGENPGRPVRLLTDVTTGAAGERIVRIAQAARSKGLVDMRVVGRATSGAIDYANPLAVSFDEYYTLVYPMSKTEAAFRGEGVSGTGIAPDTLVPFTPEECVSDEVQRRALER</sequence>
<comment type="caution">
    <text evidence="2">The sequence shown here is derived from an EMBL/GenBank/DDBJ whole genome shotgun (WGS) entry which is preliminary data.</text>
</comment>
<dbReference type="AlphaFoldDB" id="A0A3N0J1V3"/>
<reference evidence="2" key="3">
    <citation type="journal article" date="2019" name="Microbiol. Resour. Announc.">
        <title>Draft Genome Sequences of Type Strains of Gordonibacter faecihominis, Paraeggerthella hongkongensis, Parvibacter caecicola,Slackia equolifaciens, Slackia faecicanis, and Slackia isoflavoniconvertens.</title>
        <authorList>
            <person name="Danylec N."/>
            <person name="Stoll D.A."/>
            <person name="Dotsch A."/>
            <person name="Huch M."/>
        </authorList>
    </citation>
    <scope>NUCLEOTIDE SEQUENCE</scope>
    <source>
        <strain evidence="2">DSM 16107</strain>
    </source>
</reference>
<keyword evidence="3" id="KW-1185">Reference proteome</keyword>
<evidence type="ECO:0008006" key="5">
    <source>
        <dbReference type="Google" id="ProtNLM"/>
    </source>
</evidence>
<accession>A0A3N0J1V3</accession>
<dbReference type="EMBL" id="QICC01000002">
    <property type="protein sequence ID" value="RNM43241.1"/>
    <property type="molecule type" value="Genomic_DNA"/>
</dbReference>
<protein>
    <recommendedName>
        <fullName evidence="5">Tail specific protease domain-containing protein</fullName>
    </recommendedName>
</protein>
<reference evidence="4" key="2">
    <citation type="submission" date="2018-05" db="EMBL/GenBank/DDBJ databases">
        <title>Genome Sequencing of selected type strains of the family Eggerthellaceae.</title>
        <authorList>
            <person name="Danylec N."/>
            <person name="Stoll D.A."/>
            <person name="Doetsch A."/>
            <person name="Huch M."/>
        </authorList>
    </citation>
    <scope>NUCLEOTIDE SEQUENCE [LARGE SCALE GENOMIC DNA]</scope>
    <source>
        <strain evidence="4">DSM 16107</strain>
    </source>
</reference>
<evidence type="ECO:0000313" key="3">
    <source>
        <dbReference type="Proteomes" id="UP000253817"/>
    </source>
</evidence>